<evidence type="ECO:0000313" key="1">
    <source>
        <dbReference type="EMBL" id="MBT2990070.1"/>
    </source>
</evidence>
<proteinExistence type="predicted"/>
<gene>
    <name evidence="1" type="ORF">KME65_14035</name>
</gene>
<accession>A0A944MAI0</accession>
<name>A0A944MAI0_9GAMM</name>
<comment type="caution">
    <text evidence="1">The sequence shown here is derived from an EMBL/GenBank/DDBJ whole genome shotgun (WGS) entry which is preliminary data.</text>
</comment>
<sequence>MTLYAADKLIAQARVLAAEYRRTMGKPLPGISNEIAEYDALKLLQLDPKPQGEGGYDAIDPARGDKQIQIKSRTIFDESKSGQRIGQLKLDKDWDSVVLVLMDEDYQPYEIYEAERDDIVEYVGKSSSNRAKRGAMSVARFKIIGRLAWTRENGLEPELWDNQAD</sequence>
<dbReference type="EMBL" id="JAHHGM010000013">
    <property type="protein sequence ID" value="MBT2990070.1"/>
    <property type="molecule type" value="Genomic_DNA"/>
</dbReference>
<organism evidence="1 2">
    <name type="scientific">Candidatus Thiodiazotropha taylori</name>
    <dbReference type="NCBI Taxonomy" id="2792791"/>
    <lineage>
        <taxon>Bacteria</taxon>
        <taxon>Pseudomonadati</taxon>
        <taxon>Pseudomonadota</taxon>
        <taxon>Gammaproteobacteria</taxon>
        <taxon>Chromatiales</taxon>
        <taxon>Sedimenticolaceae</taxon>
        <taxon>Candidatus Thiodiazotropha</taxon>
    </lineage>
</organism>
<evidence type="ECO:0000313" key="2">
    <source>
        <dbReference type="Proteomes" id="UP000770889"/>
    </source>
</evidence>
<dbReference type="Proteomes" id="UP000770889">
    <property type="component" value="Unassembled WGS sequence"/>
</dbReference>
<dbReference type="AlphaFoldDB" id="A0A944MAI0"/>
<reference evidence="1 2" key="1">
    <citation type="submission" date="2021-05" db="EMBL/GenBank/DDBJ databases">
        <title>Genetic and Functional Diversity in Clade A Lucinid endosymbionts from the Bahamas.</title>
        <authorList>
            <person name="Giani N.M."/>
            <person name="Engel A.S."/>
            <person name="Campbell B.J."/>
        </authorList>
    </citation>
    <scope>NUCLEOTIDE SEQUENCE [LARGE SCALE GENOMIC DNA]</scope>
    <source>
        <strain evidence="1">LUC16012Gg_MoonRockCtena</strain>
    </source>
</reference>
<protein>
    <submittedName>
        <fullName evidence="1">Uncharacterized protein</fullName>
    </submittedName>
</protein>